<dbReference type="Proteomes" id="UP000515160">
    <property type="component" value="Chromosome 3"/>
</dbReference>
<reference evidence="2" key="1">
    <citation type="submission" date="2025-08" db="UniProtKB">
        <authorList>
            <consortium name="RefSeq"/>
        </authorList>
    </citation>
    <scope>IDENTIFICATION</scope>
    <source>
        <strain evidence="2">15112-1751.03</strain>
        <tissue evidence="2">Whole Adult</tissue>
    </source>
</reference>
<organism evidence="1 2">
    <name type="scientific">Drosophila albomicans</name>
    <name type="common">Fruit fly</name>
    <dbReference type="NCBI Taxonomy" id="7291"/>
    <lineage>
        <taxon>Eukaryota</taxon>
        <taxon>Metazoa</taxon>
        <taxon>Ecdysozoa</taxon>
        <taxon>Arthropoda</taxon>
        <taxon>Hexapoda</taxon>
        <taxon>Insecta</taxon>
        <taxon>Pterygota</taxon>
        <taxon>Neoptera</taxon>
        <taxon>Endopterygota</taxon>
        <taxon>Diptera</taxon>
        <taxon>Brachycera</taxon>
        <taxon>Muscomorpha</taxon>
        <taxon>Ephydroidea</taxon>
        <taxon>Drosophilidae</taxon>
        <taxon>Drosophila</taxon>
    </lineage>
</organism>
<keyword evidence="1" id="KW-1185">Reference proteome</keyword>
<proteinExistence type="predicted"/>
<evidence type="ECO:0000313" key="2">
    <source>
        <dbReference type="RefSeq" id="XP_034103402.1"/>
    </source>
</evidence>
<dbReference type="OrthoDB" id="7827302at2759"/>
<protein>
    <submittedName>
        <fullName evidence="2">Uncharacterized protein LOC117567480</fullName>
    </submittedName>
</protein>
<dbReference type="AlphaFoldDB" id="A0A6P8Y3F9"/>
<gene>
    <name evidence="2" type="primary">LOC117567480</name>
</gene>
<sequence>MMIQSEDQEIDRALELCQLIRNDLLKCVGIVQRLDRKYNEPNRYRIDVKPFHLDPMLGRPNSPSTKVSGSLLSLVSCAEVKQEGRTSNELNAIFVDLNSKCIKLRRELEATTAHAQRIMNCSLRQDRVQHRMLMGPQSSKTLICRHWGNNSSSPKTMSSGIKRSFRINE</sequence>
<dbReference type="RefSeq" id="XP_034103402.1">
    <property type="nucleotide sequence ID" value="XM_034247511.2"/>
</dbReference>
<evidence type="ECO:0000313" key="1">
    <source>
        <dbReference type="Proteomes" id="UP000515160"/>
    </source>
</evidence>
<dbReference type="GeneID" id="117567480"/>
<name>A0A6P8Y3F9_DROAB</name>
<accession>A0A6P8Y3F9</accession>